<reference evidence="1" key="2">
    <citation type="journal article" date="2020" name="Nat. Commun.">
        <title>Large-scale genome sequencing of mycorrhizal fungi provides insights into the early evolution of symbiotic traits.</title>
        <authorList>
            <person name="Miyauchi S."/>
            <person name="Kiss E."/>
            <person name="Kuo A."/>
            <person name="Drula E."/>
            <person name="Kohler A."/>
            <person name="Sanchez-Garcia M."/>
            <person name="Morin E."/>
            <person name="Andreopoulos B."/>
            <person name="Barry K.W."/>
            <person name="Bonito G."/>
            <person name="Buee M."/>
            <person name="Carver A."/>
            <person name="Chen C."/>
            <person name="Cichocki N."/>
            <person name="Clum A."/>
            <person name="Culley D."/>
            <person name="Crous P.W."/>
            <person name="Fauchery L."/>
            <person name="Girlanda M."/>
            <person name="Hayes R.D."/>
            <person name="Keri Z."/>
            <person name="LaButti K."/>
            <person name="Lipzen A."/>
            <person name="Lombard V."/>
            <person name="Magnuson J."/>
            <person name="Maillard F."/>
            <person name="Murat C."/>
            <person name="Nolan M."/>
            <person name="Ohm R.A."/>
            <person name="Pangilinan J."/>
            <person name="Pereira M.F."/>
            <person name="Perotto S."/>
            <person name="Peter M."/>
            <person name="Pfister S."/>
            <person name="Riley R."/>
            <person name="Sitrit Y."/>
            <person name="Stielow J.B."/>
            <person name="Szollosi G."/>
            <person name="Zifcakova L."/>
            <person name="Stursova M."/>
            <person name="Spatafora J.W."/>
            <person name="Tedersoo L."/>
            <person name="Vaario L.M."/>
            <person name="Yamada A."/>
            <person name="Yan M."/>
            <person name="Wang P."/>
            <person name="Xu J."/>
            <person name="Bruns T."/>
            <person name="Baldrian P."/>
            <person name="Vilgalys R."/>
            <person name="Dunand C."/>
            <person name="Henrissat B."/>
            <person name="Grigoriev I.V."/>
            <person name="Hibbett D."/>
            <person name="Nagy L.G."/>
            <person name="Martin F.M."/>
        </authorList>
    </citation>
    <scope>NUCLEOTIDE SEQUENCE</scope>
    <source>
        <strain evidence="1">P2</strain>
    </source>
</reference>
<sequence>MADVETALAKIRPHTTSLLAHQKAPAQLLQALESTFEHQGTERSPTAYFAALLTALDSTLHTSKTSRTLAFGEGDVLPAELYLLALVLPFVSHPVIRSNLTTILSLTAPLFPSLVPHAPPLRSQLAIYNSVYLALERSQLESAQGLRQSFASVLHLTLDPRPKVRKKAAELVRDVLTAAPPPSVRHPYASQVSDFILSTLTNDVSPVKGKKKGTTDGTETGIHIIALLGPIVLTLPPSSLPPLAASLIPLPRLGNPYLSRSAFSTLSVLLAAISDDDETALTAQLPDIISAIHSARPPHNDTTVSPAWTLVLAKALVSYKETLPGEFESEFPRVWKSVWDFLESTDRDTRKSAAEALDLISACFNSSLIERALSEARQGTDNSIVVKIVARTREALGSLTFARSIPELLSVISSLVRALRYRGGVVTNPTAAEVLMPEIVKKIGTLRTEKNFEYKEDADKTLGVVMGVIGPEALLKILPLDLEPSDRAEGREPRAFLLPLLTQPHPSPLGHFVSYFVPLTERMFDYQQTAEAEGRASEAKVWSVLVSQIWNGLPGYCHGTVDLKAALTTSFSQLLSQLIYSQEGLRPAILKALKAMVDSNVSLASEDSESKEPPLASSHIEHISRPAAQENVTFLKAQADSWLAVLFNVFGTVERGDRGKIGDVIRVWAGIAKPEHLSKAFAKVTQLFEQNLAVPTVTSSKSRMNTDGDGVVTMTQDLLQILLPYLGHKDARTLFGLSSTEHVLENKDTGVQKRGYKILSKLVDSRKIEVTSETFIQQLEGRVDGVSAAAKKDRLHLLALLVDMLPNTSLHPLPSLIPEAVLGTKEPSEKARLEAFDLIVTMGKKMKEGGVVRRNLLEGMDEDDAAETPASLEEYFTMIAGGLAGATPHMVSATITAISRLVFEFKDDISPKMSDEIFTTMMVFLDSANREIVKSALGFVKLAIHTYPIDVVRDHLRPTLKSLLGWSHGHRNHFKMQVRYICERLIRKVGYEELLACVEDNEDGKKILANIKKRKEHAKRKKAKAAEQQGQISGVHKPAVGSTFEDVLYGDDSDSEAEDYEEEENTGGPRKRGGVHGGARLRTDNDQPMDLLESAVTQVTRARSKKSRKPGQEAAQFKSDVETGKIIIGDGDEAPGETMEAKEDVVGTAYRDSIRSVDGFSRGPSGRVKFNKDTKKRRREELEGEIEDVEMGDVTVNTGRKNKKHSPGKLGKEFRSKKAGGDVKRGGMDPYAYVTLQEAAKKKSGRITNRR</sequence>
<organism evidence="1 2">
    <name type="scientific">Thelephora ganbajun</name>
    <name type="common">Ganba fungus</name>
    <dbReference type="NCBI Taxonomy" id="370292"/>
    <lineage>
        <taxon>Eukaryota</taxon>
        <taxon>Fungi</taxon>
        <taxon>Dikarya</taxon>
        <taxon>Basidiomycota</taxon>
        <taxon>Agaricomycotina</taxon>
        <taxon>Agaricomycetes</taxon>
        <taxon>Thelephorales</taxon>
        <taxon>Thelephoraceae</taxon>
        <taxon>Thelephora</taxon>
    </lineage>
</organism>
<gene>
    <name evidence="1" type="ORF">BDM02DRAFT_3163178</name>
</gene>
<proteinExistence type="predicted"/>
<reference evidence="1" key="1">
    <citation type="submission" date="2019-10" db="EMBL/GenBank/DDBJ databases">
        <authorList>
            <consortium name="DOE Joint Genome Institute"/>
            <person name="Kuo A."/>
            <person name="Miyauchi S."/>
            <person name="Kiss E."/>
            <person name="Drula E."/>
            <person name="Kohler A."/>
            <person name="Sanchez-Garcia M."/>
            <person name="Andreopoulos B."/>
            <person name="Barry K.W."/>
            <person name="Bonito G."/>
            <person name="Buee M."/>
            <person name="Carver A."/>
            <person name="Chen C."/>
            <person name="Cichocki N."/>
            <person name="Clum A."/>
            <person name="Culley D."/>
            <person name="Crous P.W."/>
            <person name="Fauchery L."/>
            <person name="Girlanda M."/>
            <person name="Hayes R."/>
            <person name="Keri Z."/>
            <person name="Labutti K."/>
            <person name="Lipzen A."/>
            <person name="Lombard V."/>
            <person name="Magnuson J."/>
            <person name="Maillard F."/>
            <person name="Morin E."/>
            <person name="Murat C."/>
            <person name="Nolan M."/>
            <person name="Ohm R."/>
            <person name="Pangilinan J."/>
            <person name="Pereira M."/>
            <person name="Perotto S."/>
            <person name="Peter M."/>
            <person name="Riley R."/>
            <person name="Sitrit Y."/>
            <person name="Stielow B."/>
            <person name="Szollosi G."/>
            <person name="Zifcakova L."/>
            <person name="Stursova M."/>
            <person name="Spatafora J.W."/>
            <person name="Tedersoo L."/>
            <person name="Vaario L.-M."/>
            <person name="Yamada A."/>
            <person name="Yan M."/>
            <person name="Wang P."/>
            <person name="Xu J."/>
            <person name="Bruns T."/>
            <person name="Baldrian P."/>
            <person name="Vilgalys R."/>
            <person name="Henrissat B."/>
            <person name="Grigoriev I.V."/>
            <person name="Hibbett D."/>
            <person name="Nagy L.G."/>
            <person name="Martin F.M."/>
        </authorList>
    </citation>
    <scope>NUCLEOTIDE SEQUENCE</scope>
    <source>
        <strain evidence="1">P2</strain>
    </source>
</reference>
<dbReference type="Proteomes" id="UP000886501">
    <property type="component" value="Unassembled WGS sequence"/>
</dbReference>
<dbReference type="EMBL" id="MU117975">
    <property type="protein sequence ID" value="KAF9651510.1"/>
    <property type="molecule type" value="Genomic_DNA"/>
</dbReference>
<keyword evidence="2" id="KW-1185">Reference proteome</keyword>
<evidence type="ECO:0000313" key="1">
    <source>
        <dbReference type="EMBL" id="KAF9651510.1"/>
    </source>
</evidence>
<name>A0ACB6ZQ25_THEGA</name>
<evidence type="ECO:0000313" key="2">
    <source>
        <dbReference type="Proteomes" id="UP000886501"/>
    </source>
</evidence>
<protein>
    <submittedName>
        <fullName evidence="1">NUC173-domain-containing protein</fullName>
    </submittedName>
</protein>
<accession>A0ACB6ZQ25</accession>
<comment type="caution">
    <text evidence="1">The sequence shown here is derived from an EMBL/GenBank/DDBJ whole genome shotgun (WGS) entry which is preliminary data.</text>
</comment>